<dbReference type="InterPro" id="IPR036259">
    <property type="entry name" value="MFS_trans_sf"/>
</dbReference>
<dbReference type="GO" id="GO:0016020">
    <property type="term" value="C:membrane"/>
    <property type="evidence" value="ECO:0007669"/>
    <property type="project" value="InterPro"/>
</dbReference>
<feature type="transmembrane region" description="Helical" evidence="1">
    <location>
        <begin position="62"/>
        <end position="82"/>
    </location>
</feature>
<name>A0A8S2JG42_9BILA</name>
<dbReference type="AlphaFoldDB" id="A0A8S2JG42"/>
<comment type="caution">
    <text evidence="3">The sequence shown here is derived from an EMBL/GenBank/DDBJ whole genome shotgun (WGS) entry which is preliminary data.</text>
</comment>
<dbReference type="SUPFAM" id="SSF103473">
    <property type="entry name" value="MFS general substrate transporter"/>
    <property type="match status" value="1"/>
</dbReference>
<feature type="transmembrane region" description="Helical" evidence="1">
    <location>
        <begin position="38"/>
        <end position="56"/>
    </location>
</feature>
<dbReference type="EMBL" id="CAJOBA010007569">
    <property type="protein sequence ID" value="CAF3805996.1"/>
    <property type="molecule type" value="Genomic_DNA"/>
</dbReference>
<evidence type="ECO:0000313" key="2">
    <source>
        <dbReference type="EMBL" id="CAF1037928.1"/>
    </source>
</evidence>
<dbReference type="Proteomes" id="UP000682733">
    <property type="component" value="Unassembled WGS sequence"/>
</dbReference>
<reference evidence="3" key="1">
    <citation type="submission" date="2021-02" db="EMBL/GenBank/DDBJ databases">
        <authorList>
            <person name="Nowell W R."/>
        </authorList>
    </citation>
    <scope>NUCLEOTIDE SEQUENCE</scope>
</reference>
<proteinExistence type="predicted"/>
<keyword evidence="1" id="KW-1133">Transmembrane helix</keyword>
<dbReference type="Proteomes" id="UP000677228">
    <property type="component" value="Unassembled WGS sequence"/>
</dbReference>
<evidence type="ECO:0000256" key="1">
    <source>
        <dbReference type="SAM" id="Phobius"/>
    </source>
</evidence>
<keyword evidence="1" id="KW-0472">Membrane</keyword>
<protein>
    <submittedName>
        <fullName evidence="3">Uncharacterized protein</fullName>
    </submittedName>
</protein>
<dbReference type="GO" id="GO:0015098">
    <property type="term" value="F:molybdate ion transmembrane transporter activity"/>
    <property type="evidence" value="ECO:0007669"/>
    <property type="project" value="InterPro"/>
</dbReference>
<dbReference type="PANTHER" id="PTHR23516:SF23">
    <property type="entry name" value="MOLYBDATE-ANION TRANSPORTER"/>
    <property type="match status" value="1"/>
</dbReference>
<keyword evidence="1" id="KW-0812">Transmembrane</keyword>
<evidence type="ECO:0000313" key="4">
    <source>
        <dbReference type="Proteomes" id="UP000682733"/>
    </source>
</evidence>
<dbReference type="InterPro" id="IPR008509">
    <property type="entry name" value="MOT2/MFSD5"/>
</dbReference>
<sequence length="129" mass="14358">AQVTMFIAFLIFEFCIGVFWPAMATMRSKYVPEEARSTIMNYFRVPLNLIVVVILLKDLKLAVIFTICVFFLVLAVLAMFVLHKLTLRSTQPSPATSVLAQDKHQMIGNDSKLLSADTDGQLQATASMA</sequence>
<feature type="transmembrane region" description="Helical" evidence="1">
    <location>
        <begin position="6"/>
        <end position="26"/>
    </location>
</feature>
<dbReference type="PANTHER" id="PTHR23516">
    <property type="entry name" value="SAM (S-ADENOSYL METHIONINE) TRANSPORTER"/>
    <property type="match status" value="1"/>
</dbReference>
<dbReference type="EMBL" id="CAJNOK010007559">
    <property type="protein sequence ID" value="CAF1037928.1"/>
    <property type="molecule type" value="Genomic_DNA"/>
</dbReference>
<organism evidence="3 4">
    <name type="scientific">Didymodactylos carnosus</name>
    <dbReference type="NCBI Taxonomy" id="1234261"/>
    <lineage>
        <taxon>Eukaryota</taxon>
        <taxon>Metazoa</taxon>
        <taxon>Spiralia</taxon>
        <taxon>Gnathifera</taxon>
        <taxon>Rotifera</taxon>
        <taxon>Eurotatoria</taxon>
        <taxon>Bdelloidea</taxon>
        <taxon>Philodinida</taxon>
        <taxon>Philodinidae</taxon>
        <taxon>Didymodactylos</taxon>
    </lineage>
</organism>
<accession>A0A8S2JG42</accession>
<gene>
    <name evidence="2" type="ORF">OVA965_LOCUS16329</name>
    <name evidence="3" type="ORF">TMI583_LOCUS16335</name>
</gene>
<evidence type="ECO:0000313" key="3">
    <source>
        <dbReference type="EMBL" id="CAF3805996.1"/>
    </source>
</evidence>
<feature type="non-terminal residue" evidence="3">
    <location>
        <position position="129"/>
    </location>
</feature>